<dbReference type="PROSITE" id="PS50234">
    <property type="entry name" value="VWFA"/>
    <property type="match status" value="1"/>
</dbReference>
<proteinExistence type="predicted"/>
<dbReference type="PANTHER" id="PTHR43473">
    <property type="entry name" value="MAGNESIUM-CHELATASE SUBUNIT CHLD, CHLOROPLASTIC"/>
    <property type="match status" value="1"/>
</dbReference>
<dbReference type="GO" id="GO:0016851">
    <property type="term" value="F:magnesium chelatase activity"/>
    <property type="evidence" value="ECO:0007669"/>
    <property type="project" value="UniProtKB-EC"/>
</dbReference>
<gene>
    <name evidence="3" type="ORF">GGQ83_001548</name>
</gene>
<dbReference type="Pfam" id="PF13519">
    <property type="entry name" value="VWA_2"/>
    <property type="match status" value="1"/>
</dbReference>
<dbReference type="Gene3D" id="3.40.50.410">
    <property type="entry name" value="von Willebrand factor, type A domain"/>
    <property type="match status" value="1"/>
</dbReference>
<dbReference type="SUPFAM" id="SSF52540">
    <property type="entry name" value="P-loop containing nucleoside triphosphate hydrolases"/>
    <property type="match status" value="1"/>
</dbReference>
<accession>A0A840AAA2</accession>
<evidence type="ECO:0000313" key="4">
    <source>
        <dbReference type="Proteomes" id="UP000553193"/>
    </source>
</evidence>
<sequence length="559" mass="57663">MTPPTPREDAALAACLLAVDPGGLGGAVLRARPGVERDRWLSLLQAILPAGTAVRRLPPGVADDALLGGLDLTATLATGRPVQRAGLLEASADGVLVMPMAERLTRPTAARLTAGQERHGYAMLALDEGLEEDEAPPPALLDRLAFCPDLAEPPGPAPHGAAAIAAARARLPGVDSPEPVIEAILATAMAAGIVSLRAPALALRAARAAAALGGRDAPNAEDATLAVRLVLGPRATILPEAPPEQEAPPPPPEEPEAERPDDATDPTRGGQMEDVVQEAREVPLPAQLLASLAAATLRLRAPSSGRTGAERISLKRGRPVGSRAGEPRNGARIALLDTLRAAAPWQRLRPAPPRARVAVRREDFRIRRFREHSESTAIFVVDASGSAALHRLAEAKGAVEMLLAECYARRDRVGVIAFRGAAAEMLLSPTHSLVRAKRALAGLPGGGASPLASGLDAALAMARLEKRAGRTPLIVALTDGRANMARDGSSGRAAAEADALAVAKLLRAEGHSVLIVDTAPRPQPFATTLAAEAGGRALVLPQARAEVLAGAVRQAIGAG</sequence>
<feature type="domain" description="VWFA" evidence="2">
    <location>
        <begin position="376"/>
        <end position="556"/>
    </location>
</feature>
<dbReference type="InterPro" id="IPR036465">
    <property type="entry name" value="vWFA_dom_sf"/>
</dbReference>
<dbReference type="Proteomes" id="UP000553193">
    <property type="component" value="Unassembled WGS sequence"/>
</dbReference>
<feature type="compositionally biased region" description="Pro residues" evidence="1">
    <location>
        <begin position="240"/>
        <end position="252"/>
    </location>
</feature>
<comment type="caution">
    <text evidence="3">The sequence shown here is derived from an EMBL/GenBank/DDBJ whole genome shotgun (WGS) entry which is preliminary data.</text>
</comment>
<dbReference type="AlphaFoldDB" id="A0A840AAA2"/>
<evidence type="ECO:0000256" key="1">
    <source>
        <dbReference type="SAM" id="MobiDB-lite"/>
    </source>
</evidence>
<dbReference type="InterPro" id="IPR041628">
    <property type="entry name" value="ChlI/MoxR_AAA_lid"/>
</dbReference>
<reference evidence="3 4" key="1">
    <citation type="submission" date="2020-08" db="EMBL/GenBank/DDBJ databases">
        <title>Genomic Encyclopedia of Type Strains, Phase IV (KMG-IV): sequencing the most valuable type-strain genomes for metagenomic binning, comparative biology and taxonomic classification.</title>
        <authorList>
            <person name="Goeker M."/>
        </authorList>
    </citation>
    <scope>NUCLEOTIDE SEQUENCE [LARGE SCALE GENOMIC DNA]</scope>
    <source>
        <strain evidence="3 4">DSM 19979</strain>
    </source>
</reference>
<dbReference type="EMBL" id="JACIDJ010000002">
    <property type="protein sequence ID" value="MBB3898111.1"/>
    <property type="molecule type" value="Genomic_DNA"/>
</dbReference>
<dbReference type="PANTHER" id="PTHR43473:SF2">
    <property type="entry name" value="MAGNESIUM-CHELATASE SUBUNIT CHLD, CHLOROPLASTIC"/>
    <property type="match status" value="1"/>
</dbReference>
<evidence type="ECO:0000313" key="3">
    <source>
        <dbReference type="EMBL" id="MBB3898111.1"/>
    </source>
</evidence>
<dbReference type="EC" id="6.6.1.1" evidence="3"/>
<dbReference type="Gene3D" id="1.10.8.80">
    <property type="entry name" value="Magnesium chelatase subunit I, C-Terminal domain"/>
    <property type="match status" value="1"/>
</dbReference>
<evidence type="ECO:0000259" key="2">
    <source>
        <dbReference type="PROSITE" id="PS50234"/>
    </source>
</evidence>
<protein>
    <submittedName>
        <fullName evidence="3">Magnesium chelatase subunit D</fullName>
        <ecNumber evidence="3">6.6.1.1</ecNumber>
    </submittedName>
</protein>
<dbReference type="NCBIfam" id="NF009943">
    <property type="entry name" value="PRK13406.1"/>
    <property type="match status" value="1"/>
</dbReference>
<organism evidence="3 4">
    <name type="scientific">Roseococcus suduntuyensis</name>
    <dbReference type="NCBI Taxonomy" id="455361"/>
    <lineage>
        <taxon>Bacteria</taxon>
        <taxon>Pseudomonadati</taxon>
        <taxon>Pseudomonadota</taxon>
        <taxon>Alphaproteobacteria</taxon>
        <taxon>Acetobacterales</taxon>
        <taxon>Roseomonadaceae</taxon>
        <taxon>Roseococcus</taxon>
    </lineage>
</organism>
<dbReference type="RefSeq" id="WP_184383202.1">
    <property type="nucleotide sequence ID" value="NZ_JACIDJ010000002.1"/>
</dbReference>
<dbReference type="SUPFAM" id="SSF53300">
    <property type="entry name" value="vWA-like"/>
    <property type="match status" value="1"/>
</dbReference>
<feature type="region of interest" description="Disordered" evidence="1">
    <location>
        <begin position="239"/>
        <end position="271"/>
    </location>
</feature>
<dbReference type="Pfam" id="PF17863">
    <property type="entry name" value="AAA_lid_2"/>
    <property type="match status" value="1"/>
</dbReference>
<keyword evidence="3" id="KW-0436">Ligase</keyword>
<dbReference type="InterPro" id="IPR002035">
    <property type="entry name" value="VWF_A"/>
</dbReference>
<keyword evidence="4" id="KW-1185">Reference proteome</keyword>
<dbReference type="InterPro" id="IPR027417">
    <property type="entry name" value="P-loop_NTPase"/>
</dbReference>
<name>A0A840AAA2_9PROT</name>
<dbReference type="SMART" id="SM00327">
    <property type="entry name" value="VWA"/>
    <property type="match status" value="1"/>
</dbReference>